<comment type="caution">
    <text evidence="2">The sequence shown here is derived from an EMBL/GenBank/DDBJ whole genome shotgun (WGS) entry which is preliminary data.</text>
</comment>
<keyword evidence="3" id="KW-1185">Reference proteome</keyword>
<protein>
    <recommendedName>
        <fullName evidence="1">ESAT-6-like protein</fullName>
    </recommendedName>
</protein>
<gene>
    <name evidence="2" type="ORF">J5V96_09910</name>
</gene>
<accession>A0A939QJ43</accession>
<dbReference type="NCBIfam" id="TIGR03930">
    <property type="entry name" value="WXG100_ESAT6"/>
    <property type="match status" value="1"/>
</dbReference>
<dbReference type="Gene3D" id="1.10.287.1060">
    <property type="entry name" value="ESAT-6-like"/>
    <property type="match status" value="1"/>
</dbReference>
<dbReference type="EMBL" id="JAGFOA010000003">
    <property type="protein sequence ID" value="MBO3663828.1"/>
    <property type="molecule type" value="Genomic_DNA"/>
</dbReference>
<dbReference type="RefSeq" id="WP_208503287.1">
    <property type="nucleotide sequence ID" value="NZ_JAGFOA010000003.1"/>
</dbReference>
<reference evidence="2" key="1">
    <citation type="submission" date="2021-03" db="EMBL/GenBank/DDBJ databases">
        <title>Microbacterium sp. nov., a novel actinobacterium isolated from cow dung.</title>
        <authorList>
            <person name="Zhang L."/>
        </authorList>
    </citation>
    <scope>NUCLEOTIDE SEQUENCE</scope>
    <source>
        <strain evidence="2">NEAU-LLB</strain>
    </source>
</reference>
<evidence type="ECO:0000256" key="1">
    <source>
        <dbReference type="RuleBase" id="RU362001"/>
    </source>
</evidence>
<comment type="similarity">
    <text evidence="1">Belongs to the WXG100 family.</text>
</comment>
<organism evidence="2 3">
    <name type="scientific">Microbacterium stercoris</name>
    <dbReference type="NCBI Taxonomy" id="2820289"/>
    <lineage>
        <taxon>Bacteria</taxon>
        <taxon>Bacillati</taxon>
        <taxon>Actinomycetota</taxon>
        <taxon>Actinomycetes</taxon>
        <taxon>Micrococcales</taxon>
        <taxon>Microbacteriaceae</taxon>
        <taxon>Microbacterium</taxon>
    </lineage>
</organism>
<evidence type="ECO:0000313" key="3">
    <source>
        <dbReference type="Proteomes" id="UP000680132"/>
    </source>
</evidence>
<dbReference type="AlphaFoldDB" id="A0A939QJ43"/>
<sequence>MAVFTVDTDAIAAGSGSILTTVEQVRAVTAALNAQLAPLETAWTGASSVAFQEAKAQWNGLQAQIDHTLDGLGRSLGTVGHQYADAERSMAGMFR</sequence>
<proteinExistence type="inferred from homology"/>
<evidence type="ECO:0000313" key="2">
    <source>
        <dbReference type="EMBL" id="MBO3663828.1"/>
    </source>
</evidence>
<name>A0A939QJ43_9MICO</name>
<dbReference type="SUPFAM" id="SSF140453">
    <property type="entry name" value="EsxAB dimer-like"/>
    <property type="match status" value="1"/>
</dbReference>
<dbReference type="InterPro" id="IPR036689">
    <property type="entry name" value="ESAT-6-like_sf"/>
</dbReference>
<dbReference type="Proteomes" id="UP000680132">
    <property type="component" value="Unassembled WGS sequence"/>
</dbReference>
<dbReference type="InterPro" id="IPR010310">
    <property type="entry name" value="T7SS_ESAT-6-like"/>
</dbReference>
<dbReference type="Pfam" id="PF06013">
    <property type="entry name" value="WXG100"/>
    <property type="match status" value="1"/>
</dbReference>